<dbReference type="EC" id="3.1.-.-" evidence="5"/>
<dbReference type="SUPFAM" id="SSF88723">
    <property type="entry name" value="PIN domain-like"/>
    <property type="match status" value="1"/>
</dbReference>
<dbReference type="GO" id="GO:0000287">
    <property type="term" value="F:magnesium ion binding"/>
    <property type="evidence" value="ECO:0007669"/>
    <property type="project" value="UniProtKB-UniRule"/>
</dbReference>
<dbReference type="GO" id="GO:0016787">
    <property type="term" value="F:hydrolase activity"/>
    <property type="evidence" value="ECO:0007669"/>
    <property type="project" value="UniProtKB-KW"/>
</dbReference>
<dbReference type="GO" id="GO:0090729">
    <property type="term" value="F:toxin activity"/>
    <property type="evidence" value="ECO:0007669"/>
    <property type="project" value="UniProtKB-KW"/>
</dbReference>
<evidence type="ECO:0000256" key="5">
    <source>
        <dbReference type="HAMAP-Rule" id="MF_00265"/>
    </source>
</evidence>
<evidence type="ECO:0000256" key="1">
    <source>
        <dbReference type="ARBA" id="ARBA00022649"/>
    </source>
</evidence>
<dbReference type="InterPro" id="IPR029060">
    <property type="entry name" value="PIN-like_dom_sf"/>
</dbReference>
<proteinExistence type="inferred from homology"/>
<evidence type="ECO:0000256" key="2">
    <source>
        <dbReference type="ARBA" id="ARBA00022722"/>
    </source>
</evidence>
<dbReference type="InterPro" id="IPR002716">
    <property type="entry name" value="PIN_dom"/>
</dbReference>
<keyword evidence="5" id="KW-0460">Magnesium</keyword>
<evidence type="ECO:0000259" key="6">
    <source>
        <dbReference type="Pfam" id="PF01850"/>
    </source>
</evidence>
<comment type="cofactor">
    <cofactor evidence="5">
        <name>Mg(2+)</name>
        <dbReference type="ChEBI" id="CHEBI:18420"/>
    </cofactor>
</comment>
<sequence>MSDTRFLDTNILVRHLVRDNPDQATRATALMEAVADHEIRIRLPDTVVFETIFTLQRVYSIPKVDIADELSIIVKHPGVILDHKQAVLSALTFWRGTGGLSFADCYHLALAADLGFTEICSFDRKMDRYPGVTRVEP</sequence>
<dbReference type="HAMAP" id="MF_00265">
    <property type="entry name" value="VapC_Nob1"/>
    <property type="match status" value="1"/>
</dbReference>
<feature type="domain" description="PIN" evidence="6">
    <location>
        <begin position="6"/>
        <end position="130"/>
    </location>
</feature>
<keyword evidence="3 5" id="KW-0479">Metal-binding</keyword>
<gene>
    <name evidence="5" type="primary">vapC</name>
    <name evidence="7" type="ORF">AVDCRST_MAG43-1483</name>
</gene>
<reference evidence="7" key="1">
    <citation type="submission" date="2020-02" db="EMBL/GenBank/DDBJ databases">
        <authorList>
            <person name="Meier V. D."/>
        </authorList>
    </citation>
    <scope>NUCLEOTIDE SEQUENCE</scope>
    <source>
        <strain evidence="7">AVDCRST_MAG43</strain>
    </source>
</reference>
<feature type="binding site" evidence="5">
    <location>
        <position position="8"/>
    </location>
    <ligand>
        <name>Mg(2+)</name>
        <dbReference type="ChEBI" id="CHEBI:18420"/>
    </ligand>
</feature>
<keyword evidence="4 5" id="KW-0378">Hydrolase</keyword>
<name>A0A6J4URT4_9BACT</name>
<accession>A0A6J4URT4</accession>
<dbReference type="PANTHER" id="PTHR38826">
    <property type="entry name" value="RIBONUCLEASE VAPC13"/>
    <property type="match status" value="1"/>
</dbReference>
<keyword evidence="5" id="KW-0800">Toxin</keyword>
<dbReference type="AlphaFoldDB" id="A0A6J4URT4"/>
<dbReference type="GO" id="GO:0004540">
    <property type="term" value="F:RNA nuclease activity"/>
    <property type="evidence" value="ECO:0007669"/>
    <property type="project" value="InterPro"/>
</dbReference>
<dbReference type="CDD" id="cd18683">
    <property type="entry name" value="PIN_VapC-like"/>
    <property type="match status" value="1"/>
</dbReference>
<comment type="function">
    <text evidence="5">Toxic component of a toxin-antitoxin (TA) system. An RNase.</text>
</comment>
<dbReference type="InterPro" id="IPR022907">
    <property type="entry name" value="VapC_family"/>
</dbReference>
<keyword evidence="2 5" id="KW-0540">Nuclease</keyword>
<dbReference type="Gene3D" id="3.40.50.1010">
    <property type="entry name" value="5'-nuclease"/>
    <property type="match status" value="1"/>
</dbReference>
<evidence type="ECO:0000256" key="4">
    <source>
        <dbReference type="ARBA" id="ARBA00022801"/>
    </source>
</evidence>
<evidence type="ECO:0000256" key="3">
    <source>
        <dbReference type="ARBA" id="ARBA00022723"/>
    </source>
</evidence>
<dbReference type="InterPro" id="IPR052106">
    <property type="entry name" value="PINc/VapC_TA"/>
</dbReference>
<protein>
    <recommendedName>
        <fullName evidence="5">Ribonuclease VapC</fullName>
        <shortName evidence="5">RNase VapC</shortName>
        <ecNumber evidence="5">3.1.-.-</ecNumber>
    </recommendedName>
    <alternativeName>
        <fullName evidence="5">Toxin VapC</fullName>
    </alternativeName>
</protein>
<keyword evidence="1 5" id="KW-1277">Toxin-antitoxin system</keyword>
<dbReference type="EMBL" id="CADCWI010000079">
    <property type="protein sequence ID" value="CAA9556217.1"/>
    <property type="molecule type" value="Genomic_DNA"/>
</dbReference>
<organism evidence="7">
    <name type="scientific">uncultured Thermomicrobiales bacterium</name>
    <dbReference type="NCBI Taxonomy" id="1645740"/>
    <lineage>
        <taxon>Bacteria</taxon>
        <taxon>Pseudomonadati</taxon>
        <taxon>Thermomicrobiota</taxon>
        <taxon>Thermomicrobia</taxon>
        <taxon>Thermomicrobiales</taxon>
        <taxon>environmental samples</taxon>
    </lineage>
</organism>
<dbReference type="PANTHER" id="PTHR38826:SF5">
    <property type="entry name" value="RIBONUCLEASE VAPC13"/>
    <property type="match status" value="1"/>
</dbReference>
<feature type="binding site" evidence="5">
    <location>
        <position position="104"/>
    </location>
    <ligand>
        <name>Mg(2+)</name>
        <dbReference type="ChEBI" id="CHEBI:18420"/>
    </ligand>
</feature>
<evidence type="ECO:0000313" key="7">
    <source>
        <dbReference type="EMBL" id="CAA9556217.1"/>
    </source>
</evidence>
<dbReference type="Pfam" id="PF01850">
    <property type="entry name" value="PIN"/>
    <property type="match status" value="1"/>
</dbReference>
<comment type="similarity">
    <text evidence="5">Belongs to the PINc/VapC protein family.</text>
</comment>